<dbReference type="EMBL" id="BGZK01000553">
    <property type="protein sequence ID" value="GBP49819.1"/>
    <property type="molecule type" value="Genomic_DNA"/>
</dbReference>
<sequence>MTRRPHMFRHRLVADGTSDHACNARSSSRTLSHIRNPSAPGYDKAAPYCRAGTQRTLMASSLSQINSRTERKGPRPTARLAGQMACRREFDETALLTGQHRIMPPKLTLWEQEVKWQTRVRYLGVQIDHSMRMAAQVEHVIHQNRAARSVLRPVFRSHLPLRAKVALYKD</sequence>
<dbReference type="Proteomes" id="UP000299102">
    <property type="component" value="Unassembled WGS sequence"/>
</dbReference>
<dbReference type="OrthoDB" id="10065625at2759"/>
<protein>
    <submittedName>
        <fullName evidence="2">Uncharacterized protein</fullName>
    </submittedName>
</protein>
<feature type="compositionally biased region" description="Polar residues" evidence="1">
    <location>
        <begin position="24"/>
        <end position="35"/>
    </location>
</feature>
<accession>A0A4C1WHI4</accession>
<organism evidence="2 3">
    <name type="scientific">Eumeta variegata</name>
    <name type="common">Bagworm moth</name>
    <name type="synonym">Eumeta japonica</name>
    <dbReference type="NCBI Taxonomy" id="151549"/>
    <lineage>
        <taxon>Eukaryota</taxon>
        <taxon>Metazoa</taxon>
        <taxon>Ecdysozoa</taxon>
        <taxon>Arthropoda</taxon>
        <taxon>Hexapoda</taxon>
        <taxon>Insecta</taxon>
        <taxon>Pterygota</taxon>
        <taxon>Neoptera</taxon>
        <taxon>Endopterygota</taxon>
        <taxon>Lepidoptera</taxon>
        <taxon>Glossata</taxon>
        <taxon>Ditrysia</taxon>
        <taxon>Tineoidea</taxon>
        <taxon>Psychidae</taxon>
        <taxon>Oiketicinae</taxon>
        <taxon>Eumeta</taxon>
    </lineage>
</organism>
<dbReference type="AlphaFoldDB" id="A0A4C1WHI4"/>
<keyword evidence="3" id="KW-1185">Reference proteome</keyword>
<evidence type="ECO:0000313" key="3">
    <source>
        <dbReference type="Proteomes" id="UP000299102"/>
    </source>
</evidence>
<gene>
    <name evidence="2" type="ORF">EVAR_83768_1</name>
</gene>
<evidence type="ECO:0000256" key="1">
    <source>
        <dbReference type="SAM" id="MobiDB-lite"/>
    </source>
</evidence>
<comment type="caution">
    <text evidence="2">The sequence shown here is derived from an EMBL/GenBank/DDBJ whole genome shotgun (WGS) entry which is preliminary data.</text>
</comment>
<proteinExistence type="predicted"/>
<evidence type="ECO:0000313" key="2">
    <source>
        <dbReference type="EMBL" id="GBP49819.1"/>
    </source>
</evidence>
<reference evidence="2 3" key="1">
    <citation type="journal article" date="2019" name="Commun. Biol.">
        <title>The bagworm genome reveals a unique fibroin gene that provides high tensile strength.</title>
        <authorList>
            <person name="Kono N."/>
            <person name="Nakamura H."/>
            <person name="Ohtoshi R."/>
            <person name="Tomita M."/>
            <person name="Numata K."/>
            <person name="Arakawa K."/>
        </authorList>
    </citation>
    <scope>NUCLEOTIDE SEQUENCE [LARGE SCALE GENOMIC DNA]</scope>
</reference>
<name>A0A4C1WHI4_EUMVA</name>
<feature type="region of interest" description="Disordered" evidence="1">
    <location>
        <begin position="19"/>
        <end position="39"/>
    </location>
</feature>